<evidence type="ECO:0000313" key="2">
    <source>
        <dbReference type="EMBL" id="SHJ70823.1"/>
    </source>
</evidence>
<dbReference type="EMBL" id="FQYR01000004">
    <property type="protein sequence ID" value="SHJ70823.1"/>
    <property type="molecule type" value="Genomic_DNA"/>
</dbReference>
<accession>A0A1M6LI14</accession>
<dbReference type="InParanoid" id="A0A1M6LI14"/>
<name>A0A1M6LI14_9BACT</name>
<evidence type="ECO:0000256" key="1">
    <source>
        <dbReference type="SAM" id="SignalP"/>
    </source>
</evidence>
<dbReference type="STRING" id="1123071.SAMN02745181_2402"/>
<keyword evidence="1" id="KW-0732">Signal</keyword>
<gene>
    <name evidence="2" type="ORF">SAMN02745181_2402</name>
</gene>
<feature type="signal peptide" evidence="1">
    <location>
        <begin position="1"/>
        <end position="20"/>
    </location>
</feature>
<proteinExistence type="predicted"/>
<protein>
    <submittedName>
        <fullName evidence="2">Uncharacterized protein</fullName>
    </submittedName>
</protein>
<dbReference type="Proteomes" id="UP000184510">
    <property type="component" value="Unassembled WGS sequence"/>
</dbReference>
<dbReference type="AlphaFoldDB" id="A0A1M6LI14"/>
<organism evidence="2 3">
    <name type="scientific">Rubritalea squalenifaciens DSM 18772</name>
    <dbReference type="NCBI Taxonomy" id="1123071"/>
    <lineage>
        <taxon>Bacteria</taxon>
        <taxon>Pseudomonadati</taxon>
        <taxon>Verrucomicrobiota</taxon>
        <taxon>Verrucomicrobiia</taxon>
        <taxon>Verrucomicrobiales</taxon>
        <taxon>Rubritaleaceae</taxon>
        <taxon>Rubritalea</taxon>
    </lineage>
</organism>
<sequence>MRSYLAILLACSLASCDQKAQPDVQQSPETKDIVIQDPQFQQPYALTLEEDTGISAHLLPPYCYLSIKENGSHEYIYVLDEEKRPQWSILVYSSANASGEAFQIFKETPTENGVKRSPITDKELSTHLDIIERKLIAFYGEDMYLRYYTGGLPSENGDADDDPLLISMADDSSLDAIEQRMASAFGEKTLYHIAHLIHYLRATLNK</sequence>
<dbReference type="RefSeq" id="WP_143183997.1">
    <property type="nucleotide sequence ID" value="NZ_FQYR01000004.1"/>
</dbReference>
<dbReference type="PROSITE" id="PS51257">
    <property type="entry name" value="PROKAR_LIPOPROTEIN"/>
    <property type="match status" value="1"/>
</dbReference>
<feature type="chain" id="PRO_5012409715" evidence="1">
    <location>
        <begin position="21"/>
        <end position="206"/>
    </location>
</feature>
<reference evidence="2 3" key="1">
    <citation type="submission" date="2016-11" db="EMBL/GenBank/DDBJ databases">
        <authorList>
            <person name="Jaros S."/>
            <person name="Januszkiewicz K."/>
            <person name="Wedrychowicz H."/>
        </authorList>
    </citation>
    <scope>NUCLEOTIDE SEQUENCE [LARGE SCALE GENOMIC DNA]</scope>
    <source>
        <strain evidence="2 3">DSM 18772</strain>
    </source>
</reference>
<evidence type="ECO:0000313" key="3">
    <source>
        <dbReference type="Proteomes" id="UP000184510"/>
    </source>
</evidence>
<keyword evidence="3" id="KW-1185">Reference proteome</keyword>